<dbReference type="InterPro" id="IPR035965">
    <property type="entry name" value="PAS-like_dom_sf"/>
</dbReference>
<dbReference type="Gene3D" id="3.30.450.20">
    <property type="entry name" value="PAS domain"/>
    <property type="match status" value="1"/>
</dbReference>
<protein>
    <recommendedName>
        <fullName evidence="4">HTH luxR-type domain-containing protein</fullName>
    </recommendedName>
</protein>
<keyword evidence="3" id="KW-0804">Transcription</keyword>
<name>A0A2N6CXA0_9GAMM</name>
<dbReference type="InterPro" id="IPR036388">
    <property type="entry name" value="WH-like_DNA-bd_sf"/>
</dbReference>
<dbReference type="EMBL" id="PKUN01000009">
    <property type="protein sequence ID" value="PLX61913.1"/>
    <property type="molecule type" value="Genomic_DNA"/>
</dbReference>
<dbReference type="AlphaFoldDB" id="A0A2N6CXA0"/>
<dbReference type="PANTHER" id="PTHR44688">
    <property type="entry name" value="DNA-BINDING TRANSCRIPTIONAL ACTIVATOR DEVR_DOSR"/>
    <property type="match status" value="1"/>
</dbReference>
<dbReference type="GO" id="GO:0006355">
    <property type="term" value="P:regulation of DNA-templated transcription"/>
    <property type="evidence" value="ECO:0007669"/>
    <property type="project" value="InterPro"/>
</dbReference>
<gene>
    <name evidence="5" type="ORF">C0630_07810</name>
</gene>
<comment type="caution">
    <text evidence="5">The sequence shown here is derived from an EMBL/GenBank/DDBJ whole genome shotgun (WGS) entry which is preliminary data.</text>
</comment>
<dbReference type="CDD" id="cd06170">
    <property type="entry name" value="LuxR_C_like"/>
    <property type="match status" value="1"/>
</dbReference>
<dbReference type="InterPro" id="IPR016032">
    <property type="entry name" value="Sig_transdc_resp-reg_C-effctor"/>
</dbReference>
<accession>A0A2N6CXA0</accession>
<dbReference type="GO" id="GO:0003677">
    <property type="term" value="F:DNA binding"/>
    <property type="evidence" value="ECO:0007669"/>
    <property type="project" value="UniProtKB-KW"/>
</dbReference>
<dbReference type="RefSeq" id="WP_273438681.1">
    <property type="nucleotide sequence ID" value="NZ_PKUN01000009.1"/>
</dbReference>
<evidence type="ECO:0000256" key="1">
    <source>
        <dbReference type="ARBA" id="ARBA00023015"/>
    </source>
</evidence>
<dbReference type="SUPFAM" id="SSF46894">
    <property type="entry name" value="C-terminal effector domain of the bipartite response regulators"/>
    <property type="match status" value="1"/>
</dbReference>
<feature type="domain" description="HTH luxR-type" evidence="4">
    <location>
        <begin position="313"/>
        <end position="378"/>
    </location>
</feature>
<dbReference type="Gene3D" id="1.10.10.10">
    <property type="entry name" value="Winged helix-like DNA-binding domain superfamily/Winged helix DNA-binding domain"/>
    <property type="match status" value="1"/>
</dbReference>
<sequence length="380" mass="43040">MQDMQQAVLNLIPLIYQAAGDDEAWRNVITAICQTVGAYQGLFVHHNSSIRQTNLECCINLEERYAQEYDAYYQYINPYISIHPSLLPNPGTLGLLADLIPDKEVEKGEFFNDHVSPQGLTVRNAIRITLQKTGQVHSTIALHYAKDKRHLDPASRLRFCELILPHLQTALQLHTKISHIDARLDRLSRVVDTVLQGVVLLDISGQVLEINDAARVMLERADGLHLRNHELHTMLPGEDTALYRLINGICKTIQGEAITHGRSFPVLRPSGKRPFELLIAPAYEQTNINSKRDNAVVIFIHDPDAASESREELIRHRYNLTVSETKVTIMLVQGYTGKEIADAMKISRETLKSHLKHIFKKTNTHRQSELISVVMRSFPS</sequence>
<evidence type="ECO:0000259" key="4">
    <source>
        <dbReference type="PROSITE" id="PS50043"/>
    </source>
</evidence>
<dbReference type="Pfam" id="PF00196">
    <property type="entry name" value="GerE"/>
    <property type="match status" value="1"/>
</dbReference>
<dbReference type="STRING" id="1111735.GCA_000428045_01847"/>
<dbReference type="SUPFAM" id="SSF55785">
    <property type="entry name" value="PYP-like sensor domain (PAS domain)"/>
    <property type="match status" value="1"/>
</dbReference>
<dbReference type="PROSITE" id="PS50043">
    <property type="entry name" value="HTH_LUXR_2"/>
    <property type="match status" value="1"/>
</dbReference>
<dbReference type="PANTHER" id="PTHR44688:SF16">
    <property type="entry name" value="DNA-BINDING TRANSCRIPTIONAL ACTIVATOR DEVR_DOSR"/>
    <property type="match status" value="1"/>
</dbReference>
<keyword evidence="2" id="KW-0238">DNA-binding</keyword>
<dbReference type="InterPro" id="IPR000792">
    <property type="entry name" value="Tscrpt_reg_LuxR_C"/>
</dbReference>
<evidence type="ECO:0000313" key="5">
    <source>
        <dbReference type="EMBL" id="PLX61913.1"/>
    </source>
</evidence>
<organism evidence="5 6">
    <name type="scientific">Sedimenticola selenatireducens</name>
    <dbReference type="NCBI Taxonomy" id="191960"/>
    <lineage>
        <taxon>Bacteria</taxon>
        <taxon>Pseudomonadati</taxon>
        <taxon>Pseudomonadota</taxon>
        <taxon>Gammaproteobacteria</taxon>
        <taxon>Chromatiales</taxon>
        <taxon>Sedimenticolaceae</taxon>
        <taxon>Sedimenticola</taxon>
    </lineage>
</organism>
<dbReference type="Proteomes" id="UP000235015">
    <property type="component" value="Unassembled WGS sequence"/>
</dbReference>
<keyword evidence="1" id="KW-0805">Transcription regulation</keyword>
<evidence type="ECO:0000313" key="6">
    <source>
        <dbReference type="Proteomes" id="UP000235015"/>
    </source>
</evidence>
<evidence type="ECO:0000256" key="2">
    <source>
        <dbReference type="ARBA" id="ARBA00023125"/>
    </source>
</evidence>
<dbReference type="SMART" id="SM00421">
    <property type="entry name" value="HTH_LUXR"/>
    <property type="match status" value="1"/>
</dbReference>
<reference evidence="5 6" key="1">
    <citation type="submission" date="2017-11" db="EMBL/GenBank/DDBJ databases">
        <title>Genome-resolved metagenomics identifies genetic mobility, metabolic interactions, and unexpected diversity in perchlorate-reducing communities.</title>
        <authorList>
            <person name="Barnum T.P."/>
            <person name="Figueroa I.A."/>
            <person name="Carlstrom C.I."/>
            <person name="Lucas L.N."/>
            <person name="Engelbrektson A.L."/>
            <person name="Coates J.D."/>
        </authorList>
    </citation>
    <scope>NUCLEOTIDE SEQUENCE [LARGE SCALE GENOMIC DNA]</scope>
    <source>
        <strain evidence="5">BM301</strain>
    </source>
</reference>
<evidence type="ECO:0000256" key="3">
    <source>
        <dbReference type="ARBA" id="ARBA00023163"/>
    </source>
</evidence>
<proteinExistence type="predicted"/>
<dbReference type="PRINTS" id="PR00038">
    <property type="entry name" value="HTHLUXR"/>
</dbReference>